<gene>
    <name evidence="1" type="ORF">PCON_03940</name>
</gene>
<organism evidence="1 2">
    <name type="scientific">Pyronema omphalodes (strain CBS 100304)</name>
    <name type="common">Pyronema confluens</name>
    <dbReference type="NCBI Taxonomy" id="1076935"/>
    <lineage>
        <taxon>Eukaryota</taxon>
        <taxon>Fungi</taxon>
        <taxon>Dikarya</taxon>
        <taxon>Ascomycota</taxon>
        <taxon>Pezizomycotina</taxon>
        <taxon>Pezizomycetes</taxon>
        <taxon>Pezizales</taxon>
        <taxon>Pyronemataceae</taxon>
        <taxon>Pyronema</taxon>
    </lineage>
</organism>
<evidence type="ECO:0000313" key="2">
    <source>
        <dbReference type="Proteomes" id="UP000018144"/>
    </source>
</evidence>
<evidence type="ECO:0000313" key="1">
    <source>
        <dbReference type="EMBL" id="CCX34547.1"/>
    </source>
</evidence>
<protein>
    <submittedName>
        <fullName evidence="1">Uncharacterized protein</fullName>
    </submittedName>
</protein>
<keyword evidence="2" id="KW-1185">Reference proteome</keyword>
<sequence>MDKYQNADPSKSGTALMKRQQYAPIKRYGRSGGDWLFKFSVRKYFGILVDDLYYTHAPSRRA</sequence>
<accession>U4LVG3</accession>
<dbReference type="Proteomes" id="UP000018144">
    <property type="component" value="Unassembled WGS sequence"/>
</dbReference>
<name>U4LVG3_PYROM</name>
<dbReference type="AlphaFoldDB" id="U4LVG3"/>
<proteinExistence type="predicted"/>
<dbReference type="EMBL" id="HF936567">
    <property type="protein sequence ID" value="CCX34547.1"/>
    <property type="molecule type" value="Genomic_DNA"/>
</dbReference>
<reference evidence="1 2" key="1">
    <citation type="journal article" date="2013" name="PLoS Genet.">
        <title>The genome and development-dependent transcriptomes of Pyronema confluens: a window into fungal evolution.</title>
        <authorList>
            <person name="Traeger S."/>
            <person name="Altegoer F."/>
            <person name="Freitag M."/>
            <person name="Gabaldon T."/>
            <person name="Kempken F."/>
            <person name="Kumar A."/>
            <person name="Marcet-Houben M."/>
            <person name="Poggeler S."/>
            <person name="Stajich J.E."/>
            <person name="Nowrousian M."/>
        </authorList>
    </citation>
    <scope>NUCLEOTIDE SEQUENCE [LARGE SCALE GENOMIC DNA]</scope>
    <source>
        <strain evidence="2">CBS 100304</strain>
        <tissue evidence="1">Vegetative mycelium</tissue>
    </source>
</reference>